<protein>
    <recommendedName>
        <fullName evidence="3">N-acetyltransferase domain-containing protein</fullName>
    </recommendedName>
</protein>
<dbReference type="HOGENOM" id="CLU_1530943_0_0_5"/>
<dbReference type="Proteomes" id="UP000028186">
    <property type="component" value="Chromosome I"/>
</dbReference>
<dbReference type="eggNOG" id="ENOG503171D">
    <property type="taxonomic scope" value="Bacteria"/>
</dbReference>
<gene>
    <name evidence="1" type="ORF">RG1141_CH42080</name>
</gene>
<accession>A0A068TDC4</accession>
<evidence type="ECO:0008006" key="3">
    <source>
        <dbReference type="Google" id="ProtNLM"/>
    </source>
</evidence>
<organism evidence="1 2">
    <name type="scientific">Neorhizobium galegae bv. officinalis bv. officinalis str. HAMBI 1141</name>
    <dbReference type="NCBI Taxonomy" id="1028801"/>
    <lineage>
        <taxon>Bacteria</taxon>
        <taxon>Pseudomonadati</taxon>
        <taxon>Pseudomonadota</taxon>
        <taxon>Alphaproteobacteria</taxon>
        <taxon>Hyphomicrobiales</taxon>
        <taxon>Rhizobiaceae</taxon>
        <taxon>Rhizobium/Agrobacterium group</taxon>
        <taxon>Neorhizobium</taxon>
    </lineage>
</organism>
<sequence>MNHHQRPGPGEADTLTVRLSVPGDITYLAPRLRKTDLDSILAAGSPSAAKSLKDGLALSDICLTAIDECSAPVFMFGTVPYPRDHTVAQVWLMASDEIDSHRRALNRLAVRYLEVFHRKYRILSNAVDCRNINHLRWLRWRGFHFVRTLTGYGPGKLSFTEITSIRKASCANLLQ</sequence>
<dbReference type="EMBL" id="HG938355">
    <property type="protein sequence ID" value="CDN56522.1"/>
    <property type="molecule type" value="Genomic_DNA"/>
</dbReference>
<dbReference type="AlphaFoldDB" id="A0A068TDC4"/>
<dbReference type="RefSeq" id="WP_051899957.1">
    <property type="nucleotide sequence ID" value="NZ_HG938355.1"/>
</dbReference>
<proteinExistence type="predicted"/>
<reference evidence="2" key="1">
    <citation type="journal article" date="2014" name="BMC Genomics">
        <title>Genome sequencing of two Neorhizobium galegae strains reveals a noeT gene responsible for the unusual acetylation of the nodulation factors.</title>
        <authorList>
            <person name="Osterman J."/>
            <person name="Marsh J."/>
            <person name="Laine P.K."/>
            <person name="Zeng Z."/>
            <person name="Alatalo E."/>
            <person name="Sullivan J.T."/>
            <person name="Young J.P."/>
            <person name="Thomas-Oates J."/>
            <person name="Paulin L."/>
            <person name="Lindstrom K."/>
        </authorList>
    </citation>
    <scope>NUCLEOTIDE SEQUENCE [LARGE SCALE GENOMIC DNA]</scope>
    <source>
        <strain evidence="2">HAMBI 1141</strain>
    </source>
</reference>
<dbReference type="KEGG" id="ngl:RG1141_CH42080"/>
<name>A0A068TDC4_NEOGA</name>
<evidence type="ECO:0000313" key="2">
    <source>
        <dbReference type="Proteomes" id="UP000028186"/>
    </source>
</evidence>
<evidence type="ECO:0000313" key="1">
    <source>
        <dbReference type="EMBL" id="CDN56522.1"/>
    </source>
</evidence>